<dbReference type="GO" id="GO:0005524">
    <property type="term" value="F:ATP binding"/>
    <property type="evidence" value="ECO:0007669"/>
    <property type="project" value="UniProtKB-UniRule"/>
</dbReference>
<comment type="pathway">
    <text evidence="10 11">Cell wall biogenesis; peptidoglycan biosynthesis.</text>
</comment>
<keyword evidence="16" id="KW-1185">Reference proteome</keyword>
<evidence type="ECO:0000256" key="1">
    <source>
        <dbReference type="ARBA" id="ARBA00022490"/>
    </source>
</evidence>
<dbReference type="InterPro" id="IPR036565">
    <property type="entry name" value="Mur-like_cat_sf"/>
</dbReference>
<feature type="domain" description="Mur ligase C-terminal" evidence="13">
    <location>
        <begin position="330"/>
        <end position="455"/>
    </location>
</feature>
<keyword evidence="3 10" id="KW-0132">Cell division</keyword>
<dbReference type="Gene3D" id="3.40.1190.10">
    <property type="entry name" value="Mur-like, catalytic domain"/>
    <property type="match status" value="1"/>
</dbReference>
<dbReference type="PANTHER" id="PTHR43024:SF1">
    <property type="entry name" value="UDP-N-ACETYLMURAMOYL-TRIPEPTIDE--D-ALANYL-D-ALANINE LIGASE"/>
    <property type="match status" value="1"/>
</dbReference>
<evidence type="ECO:0000256" key="8">
    <source>
        <dbReference type="ARBA" id="ARBA00023306"/>
    </source>
</evidence>
<dbReference type="InterPro" id="IPR035911">
    <property type="entry name" value="MurE/MurF_N"/>
</dbReference>
<dbReference type="SUPFAM" id="SSF53244">
    <property type="entry name" value="MurD-like peptide ligases, peptide-binding domain"/>
    <property type="match status" value="1"/>
</dbReference>
<evidence type="ECO:0000256" key="7">
    <source>
        <dbReference type="ARBA" id="ARBA00022984"/>
    </source>
</evidence>
<keyword evidence="1 10" id="KW-0963">Cytoplasm</keyword>
<feature type="binding site" evidence="10">
    <location>
        <begin position="110"/>
        <end position="116"/>
    </location>
    <ligand>
        <name>ATP</name>
        <dbReference type="ChEBI" id="CHEBI:30616"/>
    </ligand>
</feature>
<gene>
    <name evidence="10 15" type="primary">murF</name>
    <name evidence="15" type="ORF">E7811_17115</name>
</gene>
<evidence type="ECO:0000259" key="14">
    <source>
        <dbReference type="Pfam" id="PF08245"/>
    </source>
</evidence>
<keyword evidence="7 10" id="KW-0573">Peptidoglycan synthesis</keyword>
<dbReference type="PANTHER" id="PTHR43024">
    <property type="entry name" value="UDP-N-ACETYLMURAMOYL-TRIPEPTIDE--D-ALANYL-D-ALANINE LIGASE"/>
    <property type="match status" value="1"/>
</dbReference>
<keyword evidence="2 10" id="KW-0436">Ligase</keyword>
<comment type="function">
    <text evidence="10 11">Involved in cell wall formation. Catalyzes the final step in the synthesis of UDP-N-acetylmuramoyl-pentapeptide, the precursor of murein.</text>
</comment>
<evidence type="ECO:0000259" key="12">
    <source>
        <dbReference type="Pfam" id="PF01225"/>
    </source>
</evidence>
<dbReference type="Gene3D" id="3.90.190.20">
    <property type="entry name" value="Mur ligase, C-terminal domain"/>
    <property type="match status" value="1"/>
</dbReference>
<keyword evidence="6 10" id="KW-0133">Cell shape</keyword>
<dbReference type="Pfam" id="PF02875">
    <property type="entry name" value="Mur_ligase_C"/>
    <property type="match status" value="1"/>
</dbReference>
<dbReference type="InterPro" id="IPR036615">
    <property type="entry name" value="Mur_ligase_C_dom_sf"/>
</dbReference>
<comment type="subcellular location">
    <subcellularLocation>
        <location evidence="10 11">Cytoplasm</location>
    </subcellularLocation>
</comment>
<dbReference type="RefSeq" id="WP_136395901.1">
    <property type="nucleotide sequence ID" value="NZ_SSND01000006.1"/>
</dbReference>
<keyword evidence="5 10" id="KW-0067">ATP-binding</keyword>
<dbReference type="InterPro" id="IPR000713">
    <property type="entry name" value="Mur_ligase_N"/>
</dbReference>
<accession>A0A4S3MIS3</accession>
<evidence type="ECO:0000313" key="16">
    <source>
        <dbReference type="Proteomes" id="UP000309450"/>
    </source>
</evidence>
<evidence type="ECO:0000256" key="6">
    <source>
        <dbReference type="ARBA" id="ARBA00022960"/>
    </source>
</evidence>
<evidence type="ECO:0000259" key="13">
    <source>
        <dbReference type="Pfam" id="PF02875"/>
    </source>
</evidence>
<dbReference type="InterPro" id="IPR004101">
    <property type="entry name" value="Mur_ligase_C"/>
</dbReference>
<dbReference type="InterPro" id="IPR005863">
    <property type="entry name" value="UDP-N-AcMur_synth"/>
</dbReference>
<dbReference type="HAMAP" id="MF_02019">
    <property type="entry name" value="MurF"/>
    <property type="match status" value="1"/>
</dbReference>
<dbReference type="SUPFAM" id="SSF63418">
    <property type="entry name" value="MurE/MurF N-terminal domain"/>
    <property type="match status" value="1"/>
</dbReference>
<dbReference type="GO" id="GO:0008360">
    <property type="term" value="P:regulation of cell shape"/>
    <property type="evidence" value="ECO:0007669"/>
    <property type="project" value="UniProtKB-KW"/>
</dbReference>
<dbReference type="EMBL" id="SSND01000006">
    <property type="protein sequence ID" value="THD81188.1"/>
    <property type="molecule type" value="Genomic_DNA"/>
</dbReference>
<dbReference type="Pfam" id="PF08245">
    <property type="entry name" value="Mur_ligase_M"/>
    <property type="match status" value="1"/>
</dbReference>
<evidence type="ECO:0000313" key="15">
    <source>
        <dbReference type="EMBL" id="THD81188.1"/>
    </source>
</evidence>
<keyword evidence="4 10" id="KW-0547">Nucleotide-binding</keyword>
<dbReference type="GO" id="GO:0008766">
    <property type="term" value="F:UDP-N-acetylmuramoylalanyl-D-glutamyl-2,6-diaminopimelate-D-alanyl-D-alanine ligase activity"/>
    <property type="evidence" value="ECO:0007669"/>
    <property type="project" value="RHEA"/>
</dbReference>
<proteinExistence type="inferred from homology"/>
<evidence type="ECO:0000256" key="9">
    <source>
        <dbReference type="ARBA" id="ARBA00023316"/>
    </source>
</evidence>
<feature type="domain" description="Mur ligase central" evidence="14">
    <location>
        <begin position="108"/>
        <end position="297"/>
    </location>
</feature>
<dbReference type="SUPFAM" id="SSF53623">
    <property type="entry name" value="MurD-like peptide ligases, catalytic domain"/>
    <property type="match status" value="1"/>
</dbReference>
<dbReference type="Proteomes" id="UP000309450">
    <property type="component" value="Unassembled WGS sequence"/>
</dbReference>
<dbReference type="NCBIfam" id="TIGR01143">
    <property type="entry name" value="murF"/>
    <property type="match status" value="1"/>
</dbReference>
<dbReference type="AlphaFoldDB" id="A0A4S3MIS3"/>
<keyword evidence="9 10" id="KW-0961">Cell wall biogenesis/degradation</keyword>
<dbReference type="InterPro" id="IPR051046">
    <property type="entry name" value="MurCDEF_CellWall_CoF430Synth"/>
</dbReference>
<sequence>MAAPLWTSADAAAATGGRTTADWTATGVSIDTRTLAPGDLFVALKDVRDGHDFVAQALEKGAAAALVSRVPEGVSPDAPLLVVPDVLAALADLGRAARARTTARVVGVTGSVGKTSTKEMLRQVLGGQGAVHAAEASYNNHWGVPLTLARMPADTDFAVIEIGMNHPGEIAPLARMADLDVAMITTVAPAHLFSFESIEGIAHEKASILEGLRPGGAAILPADLAVTPILTDKAAALGARLVLFGEAPGADYRLTQAQLTADTTVAQGQTPVGPRLFKVMTPGRHFAVNALAVLAVADALGLDPTIAAHDLGRWSPPAGRGTRERILLDLVEEAGFDLIDDAFNANPASMAASLEVLALTRPTDGVGRVQEGRRIAVLGDMLELGETELALHADIARHPALASVAVVHCVGPRMRALHEALPRRQRGEWVETAPELAARIHHLIDAGDVVLVKGSKGIKVSLVVDALKKLGQATASKTDGTE</sequence>
<evidence type="ECO:0000256" key="5">
    <source>
        <dbReference type="ARBA" id="ARBA00022840"/>
    </source>
</evidence>
<evidence type="ECO:0000256" key="4">
    <source>
        <dbReference type="ARBA" id="ARBA00022741"/>
    </source>
</evidence>
<dbReference type="GO" id="GO:0051301">
    <property type="term" value="P:cell division"/>
    <property type="evidence" value="ECO:0007669"/>
    <property type="project" value="UniProtKB-KW"/>
</dbReference>
<name>A0A4S3MIS3_9RHOB</name>
<dbReference type="InterPro" id="IPR013221">
    <property type="entry name" value="Mur_ligase_cen"/>
</dbReference>
<dbReference type="UniPathway" id="UPA00219"/>
<evidence type="ECO:0000256" key="3">
    <source>
        <dbReference type="ARBA" id="ARBA00022618"/>
    </source>
</evidence>
<evidence type="ECO:0000256" key="10">
    <source>
        <dbReference type="HAMAP-Rule" id="MF_02019"/>
    </source>
</evidence>
<comment type="caution">
    <text evidence="15">The sequence shown here is derived from an EMBL/GenBank/DDBJ whole genome shotgun (WGS) entry which is preliminary data.</text>
</comment>
<dbReference type="GO" id="GO:0071555">
    <property type="term" value="P:cell wall organization"/>
    <property type="evidence" value="ECO:0007669"/>
    <property type="project" value="UniProtKB-KW"/>
</dbReference>
<dbReference type="GO" id="GO:0009252">
    <property type="term" value="P:peptidoglycan biosynthetic process"/>
    <property type="evidence" value="ECO:0007669"/>
    <property type="project" value="UniProtKB-UniRule"/>
</dbReference>
<feature type="domain" description="Mur ligase N-terminal catalytic" evidence="12">
    <location>
        <begin position="26"/>
        <end position="96"/>
    </location>
</feature>
<dbReference type="OrthoDB" id="9800958at2"/>
<dbReference type="GO" id="GO:0047480">
    <property type="term" value="F:UDP-N-acetylmuramoyl-tripeptide-D-alanyl-D-alanine ligase activity"/>
    <property type="evidence" value="ECO:0007669"/>
    <property type="project" value="UniProtKB-UniRule"/>
</dbReference>
<organism evidence="15 16">
    <name type="scientific">Aliigemmobacter aestuarii</name>
    <dbReference type="NCBI Taxonomy" id="1445661"/>
    <lineage>
        <taxon>Bacteria</taxon>
        <taxon>Pseudomonadati</taxon>
        <taxon>Pseudomonadota</taxon>
        <taxon>Alphaproteobacteria</taxon>
        <taxon>Rhodobacterales</taxon>
        <taxon>Paracoccaceae</taxon>
        <taxon>Aliigemmobacter</taxon>
    </lineage>
</organism>
<evidence type="ECO:0000256" key="11">
    <source>
        <dbReference type="RuleBase" id="RU004136"/>
    </source>
</evidence>
<keyword evidence="8 10" id="KW-0131">Cell cycle</keyword>
<dbReference type="Pfam" id="PF01225">
    <property type="entry name" value="Mur_ligase"/>
    <property type="match status" value="1"/>
</dbReference>
<reference evidence="15 16" key="1">
    <citation type="submission" date="2019-04" db="EMBL/GenBank/DDBJ databases">
        <title>Draft genome sequence of Gemmobacter aestuarii sp. nov.</title>
        <authorList>
            <person name="Hameed A."/>
            <person name="Lin S.-Y."/>
            <person name="Shahina M."/>
            <person name="Lai W.-A."/>
            <person name="Young C.-C."/>
        </authorList>
    </citation>
    <scope>NUCLEOTIDE SEQUENCE [LARGE SCALE GENOMIC DNA]</scope>
    <source>
        <strain evidence="15 16">CC-PW-75</strain>
    </source>
</reference>
<evidence type="ECO:0000256" key="2">
    <source>
        <dbReference type="ARBA" id="ARBA00022598"/>
    </source>
</evidence>
<comment type="similarity">
    <text evidence="10">Belongs to the MurCDEF family. MurF subfamily.</text>
</comment>
<dbReference type="GO" id="GO:0005737">
    <property type="term" value="C:cytoplasm"/>
    <property type="evidence" value="ECO:0007669"/>
    <property type="project" value="UniProtKB-SubCell"/>
</dbReference>
<dbReference type="Gene3D" id="3.40.1390.10">
    <property type="entry name" value="MurE/MurF, N-terminal domain"/>
    <property type="match status" value="1"/>
</dbReference>
<dbReference type="EC" id="6.3.2.10" evidence="10 11"/>
<comment type="catalytic activity">
    <reaction evidence="10 11">
        <text>D-alanyl-D-alanine + UDP-N-acetyl-alpha-D-muramoyl-L-alanyl-gamma-D-glutamyl-meso-2,6-diaminopimelate + ATP = UDP-N-acetyl-alpha-D-muramoyl-L-alanyl-gamma-D-glutamyl-meso-2,6-diaminopimeloyl-D-alanyl-D-alanine + ADP + phosphate + H(+)</text>
        <dbReference type="Rhea" id="RHEA:28374"/>
        <dbReference type="ChEBI" id="CHEBI:15378"/>
        <dbReference type="ChEBI" id="CHEBI:30616"/>
        <dbReference type="ChEBI" id="CHEBI:43474"/>
        <dbReference type="ChEBI" id="CHEBI:57822"/>
        <dbReference type="ChEBI" id="CHEBI:61386"/>
        <dbReference type="ChEBI" id="CHEBI:83905"/>
        <dbReference type="ChEBI" id="CHEBI:456216"/>
        <dbReference type="EC" id="6.3.2.10"/>
    </reaction>
</comment>
<protein>
    <recommendedName>
        <fullName evidence="10 11">UDP-N-acetylmuramoyl-tripeptide--D-alanyl-D-alanine ligase</fullName>
        <ecNumber evidence="10 11">6.3.2.10</ecNumber>
    </recommendedName>
    <alternativeName>
        <fullName evidence="10">D-alanyl-D-alanine-adding enzyme</fullName>
    </alternativeName>
</protein>